<dbReference type="PANTHER" id="PTHR33050">
    <property type="entry name" value="REVERSE TRANSCRIPTASE DOMAIN-CONTAINING PROTEIN"/>
    <property type="match status" value="1"/>
</dbReference>
<organism evidence="2">
    <name type="scientific">Cladocopium goreaui</name>
    <dbReference type="NCBI Taxonomy" id="2562237"/>
    <lineage>
        <taxon>Eukaryota</taxon>
        <taxon>Sar</taxon>
        <taxon>Alveolata</taxon>
        <taxon>Dinophyceae</taxon>
        <taxon>Suessiales</taxon>
        <taxon>Symbiodiniaceae</taxon>
        <taxon>Cladocopium</taxon>
    </lineage>
</organism>
<name>A0A9P1M5T5_9DINO</name>
<evidence type="ECO:0000256" key="1">
    <source>
        <dbReference type="SAM" id="MobiDB-lite"/>
    </source>
</evidence>
<evidence type="ECO:0000313" key="2">
    <source>
        <dbReference type="EMBL" id="CAI4020123.1"/>
    </source>
</evidence>
<dbReference type="EMBL" id="CAMXCT010006791">
    <property type="protein sequence ID" value="CAI4020123.1"/>
    <property type="molecule type" value="Genomic_DNA"/>
</dbReference>
<proteinExistence type="predicted"/>
<keyword evidence="4" id="KW-1185">Reference proteome</keyword>
<reference evidence="3 4" key="2">
    <citation type="submission" date="2024-05" db="EMBL/GenBank/DDBJ databases">
        <authorList>
            <person name="Chen Y."/>
            <person name="Shah S."/>
            <person name="Dougan E. K."/>
            <person name="Thang M."/>
            <person name="Chan C."/>
        </authorList>
    </citation>
    <scope>NUCLEOTIDE SEQUENCE [LARGE SCALE GENOMIC DNA]</scope>
</reference>
<evidence type="ECO:0000313" key="4">
    <source>
        <dbReference type="Proteomes" id="UP001152797"/>
    </source>
</evidence>
<reference evidence="2" key="1">
    <citation type="submission" date="2022-10" db="EMBL/GenBank/DDBJ databases">
        <authorList>
            <person name="Chen Y."/>
            <person name="Dougan E. K."/>
            <person name="Chan C."/>
            <person name="Rhodes N."/>
            <person name="Thang M."/>
        </authorList>
    </citation>
    <scope>NUCLEOTIDE SEQUENCE</scope>
</reference>
<dbReference type="EMBL" id="CAMXCT030006791">
    <property type="protein sequence ID" value="CAL4807435.1"/>
    <property type="molecule type" value="Genomic_DNA"/>
</dbReference>
<feature type="compositionally biased region" description="Low complexity" evidence="1">
    <location>
        <begin position="167"/>
        <end position="176"/>
    </location>
</feature>
<accession>A0A9P1M5T5</accession>
<dbReference type="Proteomes" id="UP001152797">
    <property type="component" value="Unassembled WGS sequence"/>
</dbReference>
<dbReference type="AlphaFoldDB" id="A0A9P1M5T5"/>
<dbReference type="PANTHER" id="PTHR33050:SF7">
    <property type="entry name" value="RIBONUCLEASE H"/>
    <property type="match status" value="1"/>
</dbReference>
<sequence length="1058" mass="118129">MAVDDDGTDLDAALEALMLEFEVAAELPVVLPSCDSQLALLPVEDQAASPPPSRRRRLSIDWATKVSSWVLPPGASSAVSTLTSRQKSAFRDQWCVRLLRRMPHLKATSYTDGLARAKELWQEQPSDHKTGWFLHMADSSHPAPPFPAESTFGDRSGGASRRGGGTASSAAGRATSQMTDERLHGFLLTYNGSWGAGTPEVDALAMMQGTHNELVAAVRQSAFYEALWREFVTELTLKSNQNWPQLSCKMELSLKRTKQQNLVHFHVALSNFEKPLRLGALQLWEFRGALPHVRGTKGRGKALQRQLDAAHYYVQAPKFGSVFCESTYVRFQDFLVEATSIMSLWRFYKLSDEVAIEELLRGRVRGIRNHIAEISFVQEQLKQRREAAMREVLEVRLSQLQKPARCLPAVTEWPQLYTDGFGSRSRFPFLVLHGPSQYGKTSFAVSIFGPAATLVVSCQNVQQPNLTRFDRTLHKCLVFDECEPELVLNNRQLFQAGSTPVMLGQSPTQQHAYQIFAYAIPMIVCTNIWSREADPPHRTSLVFYVGMLSSVDTFFSVDLLFRGLALRRGGNFACRIVFGFRQKQQWFAVLEDCYCGIELPPAGSAVGKQFETEAAMGCMIEMPLSEAKQKFGDRLALASLGLQACKTDVRPDHIWINTVGTFGIGSAAYHWSRLMSGVGRAAYYLLGQSELFILVYVDDLLWITRDKVGIEKIILTIYFMTIVGLPFAWKKFQGGVDLAWVGFELCLKGSKLGLSLAQSQWLVKWLSDTADLGRVRIADMSAVLGRLSFGLTALGHLRPFLGPVYAWTAAMTRKVITGNLPKAIILIFKFLAKALADGGRLASVPPAPGDQVELFRTDARAEGNEIWIGGWAMDSTDTKRCRWFSEKLDHVSTPWLFTAGESYRQIASLELLASLAAVVVFRVPVQMRGRIHCSAGTDNKGNSHVVARLLTTRFPLAAFLMELAMQLQMVGANLELYWLPRLQNQETDALTNNDLTRFDEQLRQRFDLASFKGLVLSDMLACGTELYEEIKVARQRKAVQHAQRGRKSDALKVAQPWG</sequence>
<feature type="region of interest" description="Disordered" evidence="1">
    <location>
        <begin position="138"/>
        <end position="176"/>
    </location>
</feature>
<dbReference type="InterPro" id="IPR052055">
    <property type="entry name" value="Hepadnavirus_pol/RT"/>
</dbReference>
<dbReference type="EMBL" id="CAMXCT020006791">
    <property type="protein sequence ID" value="CAL1173498.1"/>
    <property type="molecule type" value="Genomic_DNA"/>
</dbReference>
<evidence type="ECO:0000313" key="3">
    <source>
        <dbReference type="EMBL" id="CAL4807435.1"/>
    </source>
</evidence>
<gene>
    <name evidence="2" type="ORF">C1SCF055_LOCUS44566</name>
</gene>
<comment type="caution">
    <text evidence="2">The sequence shown here is derived from an EMBL/GenBank/DDBJ whole genome shotgun (WGS) entry which is preliminary data.</text>
</comment>
<protein>
    <submittedName>
        <fullName evidence="3">Pentatricopeptide repeat-containing protein, chloroplastic</fullName>
    </submittedName>
</protein>